<evidence type="ECO:0000313" key="5">
    <source>
        <dbReference type="Proteomes" id="UP000005408"/>
    </source>
</evidence>
<accession>A0A8W8L1P0</accession>
<feature type="compositionally biased region" description="Polar residues" evidence="2">
    <location>
        <begin position="309"/>
        <end position="321"/>
    </location>
</feature>
<feature type="region of interest" description="Disordered" evidence="2">
    <location>
        <begin position="1173"/>
        <end position="1466"/>
    </location>
</feature>
<dbReference type="Pfam" id="PF00010">
    <property type="entry name" value="HLH"/>
    <property type="match status" value="1"/>
</dbReference>
<feature type="compositionally biased region" description="Low complexity" evidence="2">
    <location>
        <begin position="700"/>
        <end position="724"/>
    </location>
</feature>
<evidence type="ECO:0000256" key="1">
    <source>
        <dbReference type="SAM" id="Coils"/>
    </source>
</evidence>
<name>A0A8W8L1P0_MAGGI</name>
<feature type="region of interest" description="Disordered" evidence="2">
    <location>
        <begin position="1833"/>
        <end position="2111"/>
    </location>
</feature>
<evidence type="ECO:0000259" key="3">
    <source>
        <dbReference type="PROSITE" id="PS50888"/>
    </source>
</evidence>
<evidence type="ECO:0000256" key="2">
    <source>
        <dbReference type="SAM" id="MobiDB-lite"/>
    </source>
</evidence>
<feature type="compositionally biased region" description="Basic and acidic residues" evidence="2">
    <location>
        <begin position="986"/>
        <end position="996"/>
    </location>
</feature>
<feature type="region of interest" description="Disordered" evidence="2">
    <location>
        <begin position="2307"/>
        <end position="2326"/>
    </location>
</feature>
<feature type="region of interest" description="Disordered" evidence="2">
    <location>
        <begin position="1568"/>
        <end position="1608"/>
    </location>
</feature>
<feature type="compositionally biased region" description="Low complexity" evidence="2">
    <location>
        <begin position="811"/>
        <end position="826"/>
    </location>
</feature>
<feature type="compositionally biased region" description="Basic and acidic residues" evidence="2">
    <location>
        <begin position="1337"/>
        <end position="1397"/>
    </location>
</feature>
<evidence type="ECO:0000313" key="4">
    <source>
        <dbReference type="EnsemblMetazoa" id="G26271.1:cds"/>
    </source>
</evidence>
<dbReference type="InterPro" id="IPR011598">
    <property type="entry name" value="bHLH_dom"/>
</dbReference>
<feature type="compositionally biased region" description="Polar residues" evidence="2">
    <location>
        <begin position="1575"/>
        <end position="1598"/>
    </location>
</feature>
<dbReference type="PROSITE" id="PS50888">
    <property type="entry name" value="BHLH"/>
    <property type="match status" value="1"/>
</dbReference>
<feature type="region of interest" description="Disordered" evidence="2">
    <location>
        <begin position="1711"/>
        <end position="1818"/>
    </location>
</feature>
<feature type="compositionally biased region" description="Polar residues" evidence="2">
    <location>
        <begin position="1488"/>
        <end position="1508"/>
    </location>
</feature>
<feature type="compositionally biased region" description="Low complexity" evidence="2">
    <location>
        <begin position="1791"/>
        <end position="1805"/>
    </location>
</feature>
<feature type="region of interest" description="Disordered" evidence="2">
    <location>
        <begin position="1"/>
        <end position="28"/>
    </location>
</feature>
<feature type="region of interest" description="Disordered" evidence="2">
    <location>
        <begin position="1481"/>
        <end position="1522"/>
    </location>
</feature>
<feature type="compositionally biased region" description="Polar residues" evidence="2">
    <location>
        <begin position="1060"/>
        <end position="1082"/>
    </location>
</feature>
<feature type="compositionally biased region" description="Basic residues" evidence="2">
    <location>
        <begin position="908"/>
        <end position="918"/>
    </location>
</feature>
<feature type="compositionally biased region" description="Polar residues" evidence="2">
    <location>
        <begin position="922"/>
        <end position="936"/>
    </location>
</feature>
<feature type="region of interest" description="Disordered" evidence="2">
    <location>
        <begin position="292"/>
        <end position="321"/>
    </location>
</feature>
<keyword evidence="1" id="KW-0175">Coiled coil</keyword>
<feature type="compositionally biased region" description="Low complexity" evidence="2">
    <location>
        <begin position="1711"/>
        <end position="1727"/>
    </location>
</feature>
<dbReference type="InterPro" id="IPR036638">
    <property type="entry name" value="HLH_DNA-bd_sf"/>
</dbReference>
<dbReference type="SUPFAM" id="SSF47459">
    <property type="entry name" value="HLH, helix-loop-helix DNA-binding domain"/>
    <property type="match status" value="1"/>
</dbReference>
<feature type="region of interest" description="Disordered" evidence="2">
    <location>
        <begin position="810"/>
        <end position="854"/>
    </location>
</feature>
<feature type="compositionally biased region" description="Low complexity" evidence="2">
    <location>
        <begin position="1509"/>
        <end position="1522"/>
    </location>
</feature>
<feature type="compositionally biased region" description="Low complexity" evidence="2">
    <location>
        <begin position="2307"/>
        <end position="2318"/>
    </location>
</feature>
<feature type="region of interest" description="Disordered" evidence="2">
    <location>
        <begin position="1621"/>
        <end position="1641"/>
    </location>
</feature>
<dbReference type="EnsemblMetazoa" id="G26271.1">
    <property type="protein sequence ID" value="G26271.1:cds"/>
    <property type="gene ID" value="G26271"/>
</dbReference>
<feature type="compositionally biased region" description="Basic and acidic residues" evidence="2">
    <location>
        <begin position="1841"/>
        <end position="1854"/>
    </location>
</feature>
<dbReference type="SMART" id="SM00353">
    <property type="entry name" value="HLH"/>
    <property type="match status" value="1"/>
</dbReference>
<feature type="compositionally biased region" description="Basic and acidic residues" evidence="2">
    <location>
        <begin position="1135"/>
        <end position="1146"/>
    </location>
</feature>
<dbReference type="Proteomes" id="UP000005408">
    <property type="component" value="Unassembled WGS sequence"/>
</dbReference>
<feature type="region of interest" description="Disordered" evidence="2">
    <location>
        <begin position="885"/>
        <end position="942"/>
    </location>
</feature>
<keyword evidence="5" id="KW-1185">Reference proteome</keyword>
<reference evidence="4" key="1">
    <citation type="submission" date="2022-08" db="UniProtKB">
        <authorList>
            <consortium name="EnsemblMetazoa"/>
        </authorList>
    </citation>
    <scope>IDENTIFICATION</scope>
    <source>
        <strain evidence="4">05x7-T-G4-1.051#20</strain>
    </source>
</reference>
<feature type="region of interest" description="Disordered" evidence="2">
    <location>
        <begin position="700"/>
        <end position="726"/>
    </location>
</feature>
<feature type="compositionally biased region" description="Basic and acidic residues" evidence="2">
    <location>
        <begin position="1018"/>
        <end position="1028"/>
    </location>
</feature>
<feature type="compositionally biased region" description="Polar residues" evidence="2">
    <location>
        <begin position="1258"/>
        <end position="1303"/>
    </location>
</feature>
<feature type="compositionally biased region" description="Low complexity" evidence="2">
    <location>
        <begin position="1903"/>
        <end position="1916"/>
    </location>
</feature>
<proteinExistence type="predicted"/>
<feature type="compositionally biased region" description="Polar residues" evidence="2">
    <location>
        <begin position="2012"/>
        <end position="2036"/>
    </location>
</feature>
<feature type="compositionally biased region" description="Polar residues" evidence="2">
    <location>
        <begin position="1398"/>
        <end position="1436"/>
    </location>
</feature>
<dbReference type="Gene3D" id="4.10.280.10">
    <property type="entry name" value="Helix-loop-helix DNA-binding domain"/>
    <property type="match status" value="1"/>
</dbReference>
<feature type="domain" description="BHLH" evidence="3">
    <location>
        <begin position="40"/>
        <end position="98"/>
    </location>
</feature>
<feature type="region of interest" description="Disordered" evidence="2">
    <location>
        <begin position="2130"/>
        <end position="2151"/>
    </location>
</feature>
<feature type="region of interest" description="Disordered" evidence="2">
    <location>
        <begin position="137"/>
        <end position="167"/>
    </location>
</feature>
<sequence>MTDKFGLGSGHEKRQTMNGDIDDGPAPLFISEEENSVVEKKKTVHNSTEKKRKEQIRHWIQQIGEQLPPLVTQKTEKERHGRSTLEIVEKACNYIKELKAKLENDEELQKVRLELDNMRAERDRLQEILKMAGYAATQETPPPSMAGSGQEPVVDQEQKKKTKKRNTINLQLDLKKQQQAAAAAAAQQQQESQQQQQQQNAALANGAAGMQDMLAQGIVGNPMTNFPNMMLGGAGQQLINQQMFMNSMMFGVPPAGGSQMPMGGQTLMGQQSDKNAAEAGAGLLQLAMQDAGITPSSSNSNSTQPEESLTTTSGQRSSANDQSMLGSALHTLASVASNTQNVTNVSQIPASQVQSNASLIQTGTTTTTTQSVNSMAPIMATGQQNMNGTMNMSFGQQQMATNMMQGNQVMNSGTPNAMQQIMFINEQGVPCIANVPVGIDPTSLGLPNMGKQIVGMDKSGNLLIQNVSGQKDDQQALLANTLAQQQMNLAMQGIQQPFQQGQTNVSMGANNMVQQPVNNQLALNQQLMQPMQGSIQGLNNPPNPQGLILPASQTGNLLTVNSVPNFSNPQNQLPQALLLPNGQIIPVVSNPNLFAPGQAPPNQLITPGGQPNAMQQGAGIPQRLPMPQNIMTSDGSQMIVTSTGQFQVAPQNNLNIQGQAAVQQGLLMTTNCILPQVSPSSSSTASGTTSLVTTSVITSTVTSTSGVNSNRKVKTSTSASTTTSPEEVLLSQNQANLVQAGIDSSSTVTSQVMTSDPNSASMKILNPQLQSVLHGQLGGSTAPILLTMNCNGQPTSILVDPTTMQVLGTVQTQQPPQQPNLNPSNPVGTSTPSKKNKKNAQRAICPKPQVSNTSSAITAVTSVMNPIVGTTVTLPTQANSAVGSGVWNSDKESMEALPAPSAPVTKKSSSKSKSKSKASKANSENQLEVQTKTDSSGEMGEQDILAKAAESIFSNISPVNFYNPANEDNPLQIDTSVCEGEEDGKESESPKKDASKGKVGATDNSAVLDSDMSETNADDVRSKSKKDYPGPLKEQSPDENDILTNILKAAESNEQEKTSEGGNSSSNQVSESLFDMMSTTTVEPAKKSKKSKKSKAGNNTAEADDASAKNSTAINISEGKSSTQSSKKSNKKSKKNEQENTLKETVDEQESLISMPEEITFCENDIEDVLNQVEKMGNSFGSPTGSVGGKKSSKSKKDRSETADSEPANKKRKKNHSKEKSKEADPSQQGSSGAKASLSVYDFDEDTDFSTPLFPFHQTRNISGNSNAKNQTTAPGSDKTPTSSSSPLFSMPVITTESSSTTPLFEDFPMTPKKRGKHKKNRKAEEKTTENSVSQKTDGDLLDSHCVDRLDTETSIESDRNSFSEVSKKNGDNPMEKMDVEYSSKDNGFFDKTDTRQHSLSFPSEQTNSKTSTSVAFESQGSKEQQVSVGTQNMDTNRLDRTEGNLNSSRKSAMPRSNADPMTNLTVDTNDIESTVNNLLGLSPHMLSPSNQSNLRQKQVQQSPQLQTPKSASPASLKSPMASPAVTYQQQMHMSNDHIMSRTSISSSISNNPELSYSAESLFSSQSKHLDSSRSLDTNSSNLQQTSKMSAGSDSIMKSSEESSSAVRPKSIYSADNFVQSAKSDKSSKSAPNVISPPMSTNLSRVQNENSSDGFNFNNIGLNLSTPTTSANSFMDSLTMSPIISTIANSTSSSTPFTFTLSSVSSTNTTSTASMMQSSSSQSQNSTHQGNHNFPFYSPHQSPQRPPSHHQRQPTTSASPQHTNSAPNNISSSQPQRPPVNNLSNFDLNLPPSNSQMPPSQPSQRRSSRGEHDARMSQHMPTMAESQYSYGMSRNCSVQEQRPREPTSMPREEPPSFPNITVTTHEGPLNMGMSKSNPHKRMNDIGQGSMSSKSSGDSRTDRSSGVGYSMNSNMQPFFPPPNFSNSTSNPLETPPLHHRPILGSDNQGSMGVRGFDPVFSPSQGYNPVQQGFGSNRFESNNMPPFSQRDSGTQPLSHTPPNQVMDGRKSANPPASQTAKANKQPSQPMQGSQSNRAMNGPPSHRSGPTPPQAQPQGSHRPNPQQQLSQPPSQQSRSKSSSSSSRSSSKQSQKKKQNYVEMESGIPPHPAMFEANRMTPLFPLPPARSPPFPANLFGSGPHQGASMSKNSELSSPFNQLFPQARPQNGLGFQFNNFGMNSVHGAMSNSPQITPHSGSVTVTPHMSNFTFTNIFSDVNNSSQNDALNISPIKFPHPNTMLPPQGMDPNSLHHPHQQGSSIYHHHNRAHPSSVIHNAMNINSILGHNHHSFDSRGMSQGINTSVAPPFPGHGHPPGFGMPPLNFSMHDT</sequence>
<feature type="compositionally biased region" description="Basic residues" evidence="2">
    <location>
        <begin position="1312"/>
        <end position="1322"/>
    </location>
</feature>
<feature type="compositionally biased region" description="Polar residues" evidence="2">
    <location>
        <begin position="2053"/>
        <end position="2062"/>
    </location>
</feature>
<feature type="compositionally biased region" description="Low complexity" evidence="2">
    <location>
        <begin position="1886"/>
        <end position="1895"/>
    </location>
</feature>
<feature type="compositionally biased region" description="Low complexity" evidence="2">
    <location>
        <begin position="2063"/>
        <end position="2089"/>
    </location>
</feature>
<protein>
    <recommendedName>
        <fullName evidence="3">BHLH domain-containing protein</fullName>
    </recommendedName>
</protein>
<feature type="compositionally biased region" description="Low complexity" evidence="2">
    <location>
        <begin position="292"/>
        <end position="308"/>
    </location>
</feature>
<feature type="compositionally biased region" description="Polar residues" evidence="2">
    <location>
        <begin position="1755"/>
        <end position="1787"/>
    </location>
</feature>
<organism evidence="4 5">
    <name type="scientific">Magallana gigas</name>
    <name type="common">Pacific oyster</name>
    <name type="synonym">Crassostrea gigas</name>
    <dbReference type="NCBI Taxonomy" id="29159"/>
    <lineage>
        <taxon>Eukaryota</taxon>
        <taxon>Metazoa</taxon>
        <taxon>Spiralia</taxon>
        <taxon>Lophotrochozoa</taxon>
        <taxon>Mollusca</taxon>
        <taxon>Bivalvia</taxon>
        <taxon>Autobranchia</taxon>
        <taxon>Pteriomorphia</taxon>
        <taxon>Ostreida</taxon>
        <taxon>Ostreoidea</taxon>
        <taxon>Ostreidae</taxon>
        <taxon>Magallana</taxon>
    </lineage>
</organism>
<feature type="region of interest" description="Disordered" evidence="2">
    <location>
        <begin position="960"/>
        <end position="1159"/>
    </location>
</feature>
<feature type="compositionally biased region" description="Polar residues" evidence="2">
    <location>
        <begin position="1960"/>
        <end position="2001"/>
    </location>
</feature>
<feature type="compositionally biased region" description="Low complexity" evidence="2">
    <location>
        <begin position="1117"/>
        <end position="1127"/>
    </location>
</feature>
<feature type="coiled-coil region" evidence="1">
    <location>
        <begin position="88"/>
        <end position="128"/>
    </location>
</feature>
<dbReference type="GO" id="GO:0046983">
    <property type="term" value="F:protein dimerization activity"/>
    <property type="evidence" value="ECO:0007669"/>
    <property type="project" value="InterPro"/>
</dbReference>